<organism evidence="1 2">
    <name type="scientific">Streptomyces sporangiiformans</name>
    <dbReference type="NCBI Taxonomy" id="2315329"/>
    <lineage>
        <taxon>Bacteria</taxon>
        <taxon>Bacillati</taxon>
        <taxon>Actinomycetota</taxon>
        <taxon>Actinomycetes</taxon>
        <taxon>Kitasatosporales</taxon>
        <taxon>Streptomycetaceae</taxon>
        <taxon>Streptomyces</taxon>
    </lineage>
</organism>
<name>A0A505DL19_9ACTN</name>
<comment type="caution">
    <text evidence="1">The sequence shown here is derived from an EMBL/GenBank/DDBJ whole genome shotgun (WGS) entry which is preliminary data.</text>
</comment>
<gene>
    <name evidence="1" type="ORF">FGD71_023075</name>
</gene>
<keyword evidence="2" id="KW-1185">Reference proteome</keyword>
<protein>
    <submittedName>
        <fullName evidence="1">Uncharacterized protein</fullName>
    </submittedName>
</protein>
<dbReference type="EMBL" id="VCHX02000150">
    <property type="protein sequence ID" value="TPQ19929.1"/>
    <property type="molecule type" value="Genomic_DNA"/>
</dbReference>
<accession>A0A505DL19</accession>
<evidence type="ECO:0000313" key="2">
    <source>
        <dbReference type="Proteomes" id="UP000317378"/>
    </source>
</evidence>
<sequence>MALIVSFGGRRDFSSRSQIVAARYDVVADTQVADEAKNLLIKLAWRADRPAACAHHTGTCSPGRGMRWPKADAGPCRGGRSDVPLGPRCPVGS</sequence>
<reference evidence="1 2" key="1">
    <citation type="submission" date="2019-06" db="EMBL/GenBank/DDBJ databases">
        <title>Streptomyces sporangiiformans sp. nov., a novel actinomycete isolated from soil in Mount Song.</title>
        <authorList>
            <person name="Han L."/>
        </authorList>
    </citation>
    <scope>NUCLEOTIDE SEQUENCE [LARGE SCALE GENOMIC DNA]</scope>
    <source>
        <strain evidence="1 2">NEAU-SSA 1</strain>
    </source>
</reference>
<evidence type="ECO:0000313" key="1">
    <source>
        <dbReference type="EMBL" id="TPQ19929.1"/>
    </source>
</evidence>
<dbReference type="AlphaFoldDB" id="A0A505DL19"/>
<dbReference type="Proteomes" id="UP000317378">
    <property type="component" value="Unassembled WGS sequence"/>
</dbReference>
<dbReference type="OrthoDB" id="3381462at2"/>
<proteinExistence type="predicted"/>